<evidence type="ECO:0000256" key="1">
    <source>
        <dbReference type="ARBA" id="ARBA00004141"/>
    </source>
</evidence>
<dbReference type="InterPro" id="IPR011527">
    <property type="entry name" value="ABC1_TM_dom"/>
</dbReference>
<sequence>MNFVSFLASKYFTKEKWTALALFLVSLAYNVVQTNGITTITSNIIQFAQTRKEAKVKQFFFYFIYIVVLFIALYWLFVYCQNLLLTKIRPWVRSQIVDLLLKTNNDSFSETNFSKLNSPINRITDCYYFITNTVISYLLPNITYLFITSAYFSYLSPMYGFIFLLGNALLMGYYYLILPGLLKANDDYEKIITKTDIHLIDLLNNIDKVIYRGQYKKESDTFQSMSGQSVKIGTYYYDLTNLHTIIMLCIIFMVILVSLWFLIRLYFDKKITMTMFIASFTILLMYREKITTVIEVLPDLIDCIGRTENVLVHFKHVNENYLKSQNNQPYKGKRVQFKKIKFQGVTYKYGNGTTNVFDNRNYTIDTNNNQIIGITGSSGNGKSTFVKLLLRMYECNEGTITIDGMNIKDLDPNYVRREITYVNQSSKLFDRKVVENMLYGCSDQNVCNVYLEKILKYPNITKLYRNTDIKHKSAGLLGENLSGGQRQIVNMIGGLVNPSKILILDEPTNALDPELKKEVLNLIKDFSQYKQAIIIITHDKDVFPLFSQQIQM</sequence>
<feature type="domain" description="ABC transmembrane type-1" evidence="9">
    <location>
        <begin position="20"/>
        <end position="302"/>
    </location>
</feature>
<dbReference type="Gene3D" id="3.40.50.300">
    <property type="entry name" value="P-loop containing nucleotide triphosphate hydrolases"/>
    <property type="match status" value="1"/>
</dbReference>
<feature type="transmembrane region" description="Helical" evidence="7">
    <location>
        <begin position="245"/>
        <end position="267"/>
    </location>
</feature>
<dbReference type="InterPro" id="IPR003439">
    <property type="entry name" value="ABC_transporter-like_ATP-bd"/>
</dbReference>
<dbReference type="GO" id="GO:0016887">
    <property type="term" value="F:ATP hydrolysis activity"/>
    <property type="evidence" value="ECO:0007669"/>
    <property type="project" value="InterPro"/>
</dbReference>
<dbReference type="PROSITE" id="PS50893">
    <property type="entry name" value="ABC_TRANSPORTER_2"/>
    <property type="match status" value="1"/>
</dbReference>
<evidence type="ECO:0000259" key="9">
    <source>
        <dbReference type="PROSITE" id="PS50929"/>
    </source>
</evidence>
<protein>
    <recommendedName>
        <fullName evidence="11">ABC transporter domain-containing protein</fullName>
    </recommendedName>
</protein>
<feature type="transmembrane region" description="Helical" evidence="7">
    <location>
        <begin position="127"/>
        <end position="147"/>
    </location>
</feature>
<feature type="transmembrane region" description="Helical" evidence="7">
    <location>
        <begin position="20"/>
        <end position="38"/>
    </location>
</feature>
<accession>A0A6C0CLP5</accession>
<organism evidence="10">
    <name type="scientific">viral metagenome</name>
    <dbReference type="NCBI Taxonomy" id="1070528"/>
    <lineage>
        <taxon>unclassified sequences</taxon>
        <taxon>metagenomes</taxon>
        <taxon>organismal metagenomes</taxon>
    </lineage>
</organism>
<dbReference type="EMBL" id="MN739451">
    <property type="protein sequence ID" value="QHT05213.1"/>
    <property type="molecule type" value="Genomic_DNA"/>
</dbReference>
<dbReference type="PROSITE" id="PS50929">
    <property type="entry name" value="ABC_TM1F"/>
    <property type="match status" value="1"/>
</dbReference>
<keyword evidence="4" id="KW-0067">ATP-binding</keyword>
<evidence type="ECO:0000313" key="10">
    <source>
        <dbReference type="EMBL" id="QHT05213.1"/>
    </source>
</evidence>
<feature type="domain" description="ABC transporter" evidence="8">
    <location>
        <begin position="340"/>
        <end position="550"/>
    </location>
</feature>
<dbReference type="GO" id="GO:0005524">
    <property type="term" value="F:ATP binding"/>
    <property type="evidence" value="ECO:0007669"/>
    <property type="project" value="UniProtKB-KW"/>
</dbReference>
<evidence type="ECO:0008006" key="11">
    <source>
        <dbReference type="Google" id="ProtNLM"/>
    </source>
</evidence>
<dbReference type="Pfam" id="PF00664">
    <property type="entry name" value="ABC_membrane"/>
    <property type="match status" value="1"/>
</dbReference>
<feature type="transmembrane region" description="Helical" evidence="7">
    <location>
        <begin position="159"/>
        <end position="177"/>
    </location>
</feature>
<dbReference type="GO" id="GO:0016020">
    <property type="term" value="C:membrane"/>
    <property type="evidence" value="ECO:0007669"/>
    <property type="project" value="UniProtKB-SubCell"/>
</dbReference>
<name>A0A6C0CLP5_9ZZZZ</name>
<dbReference type="PANTHER" id="PTHR43394">
    <property type="entry name" value="ATP-DEPENDENT PERMEASE MDL1, MITOCHONDRIAL"/>
    <property type="match status" value="1"/>
</dbReference>
<dbReference type="InterPro" id="IPR039421">
    <property type="entry name" value="Type_1_exporter"/>
</dbReference>
<comment type="subcellular location">
    <subcellularLocation>
        <location evidence="1">Membrane</location>
        <topology evidence="1">Multi-pass membrane protein</topology>
    </subcellularLocation>
</comment>
<keyword evidence="3" id="KW-0547">Nucleotide-binding</keyword>
<evidence type="ECO:0000256" key="6">
    <source>
        <dbReference type="ARBA" id="ARBA00023136"/>
    </source>
</evidence>
<dbReference type="CDD" id="cd03228">
    <property type="entry name" value="ABCC_MRP_Like"/>
    <property type="match status" value="1"/>
</dbReference>
<dbReference type="SUPFAM" id="SSF52540">
    <property type="entry name" value="P-loop containing nucleoside triphosphate hydrolases"/>
    <property type="match status" value="1"/>
</dbReference>
<dbReference type="SUPFAM" id="SSF90123">
    <property type="entry name" value="ABC transporter transmembrane region"/>
    <property type="match status" value="1"/>
</dbReference>
<evidence type="ECO:0000256" key="3">
    <source>
        <dbReference type="ARBA" id="ARBA00022741"/>
    </source>
</evidence>
<dbReference type="InterPro" id="IPR027417">
    <property type="entry name" value="P-loop_NTPase"/>
</dbReference>
<dbReference type="InterPro" id="IPR003593">
    <property type="entry name" value="AAA+_ATPase"/>
</dbReference>
<dbReference type="InterPro" id="IPR036640">
    <property type="entry name" value="ABC1_TM_sf"/>
</dbReference>
<evidence type="ECO:0000256" key="2">
    <source>
        <dbReference type="ARBA" id="ARBA00022692"/>
    </source>
</evidence>
<dbReference type="AlphaFoldDB" id="A0A6C0CLP5"/>
<dbReference type="Pfam" id="PF00005">
    <property type="entry name" value="ABC_tran"/>
    <property type="match status" value="1"/>
</dbReference>
<keyword evidence="6 7" id="KW-0472">Membrane</keyword>
<feature type="transmembrane region" description="Helical" evidence="7">
    <location>
        <begin position="59"/>
        <end position="77"/>
    </location>
</feature>
<evidence type="ECO:0000256" key="4">
    <source>
        <dbReference type="ARBA" id="ARBA00022840"/>
    </source>
</evidence>
<evidence type="ECO:0000256" key="5">
    <source>
        <dbReference type="ARBA" id="ARBA00022989"/>
    </source>
</evidence>
<dbReference type="SMART" id="SM00382">
    <property type="entry name" value="AAA"/>
    <property type="match status" value="1"/>
</dbReference>
<keyword evidence="2 7" id="KW-0812">Transmembrane</keyword>
<dbReference type="GO" id="GO:0015421">
    <property type="term" value="F:ABC-type oligopeptide transporter activity"/>
    <property type="evidence" value="ECO:0007669"/>
    <property type="project" value="TreeGrafter"/>
</dbReference>
<evidence type="ECO:0000259" key="8">
    <source>
        <dbReference type="PROSITE" id="PS50893"/>
    </source>
</evidence>
<dbReference type="Gene3D" id="1.20.1560.10">
    <property type="entry name" value="ABC transporter type 1, transmembrane domain"/>
    <property type="match status" value="1"/>
</dbReference>
<reference evidence="10" key="1">
    <citation type="journal article" date="2020" name="Nature">
        <title>Giant virus diversity and host interactions through global metagenomics.</title>
        <authorList>
            <person name="Schulz F."/>
            <person name="Roux S."/>
            <person name="Paez-Espino D."/>
            <person name="Jungbluth S."/>
            <person name="Walsh D.A."/>
            <person name="Denef V.J."/>
            <person name="McMahon K.D."/>
            <person name="Konstantinidis K.T."/>
            <person name="Eloe-Fadrosh E.A."/>
            <person name="Kyrpides N.C."/>
            <person name="Woyke T."/>
        </authorList>
    </citation>
    <scope>NUCLEOTIDE SEQUENCE</scope>
    <source>
        <strain evidence="10">GVMAG-M-3300021375-17</strain>
    </source>
</reference>
<evidence type="ECO:0000256" key="7">
    <source>
        <dbReference type="SAM" id="Phobius"/>
    </source>
</evidence>
<proteinExistence type="predicted"/>
<dbReference type="PANTHER" id="PTHR43394:SF1">
    <property type="entry name" value="ATP-BINDING CASSETTE SUB-FAMILY B MEMBER 10, MITOCHONDRIAL"/>
    <property type="match status" value="1"/>
</dbReference>
<keyword evidence="5 7" id="KW-1133">Transmembrane helix</keyword>